<dbReference type="AlphaFoldDB" id="A0A090MFZ3"/>
<evidence type="ECO:0000313" key="1">
    <source>
        <dbReference type="EMBL" id="CEG03812.1"/>
    </source>
</evidence>
<organism evidence="1">
    <name type="scientific">Fusarium acuminatum CS5907</name>
    <dbReference type="NCBI Taxonomy" id="1318461"/>
    <lineage>
        <taxon>Eukaryota</taxon>
        <taxon>Fungi</taxon>
        <taxon>Dikarya</taxon>
        <taxon>Ascomycota</taxon>
        <taxon>Pezizomycotina</taxon>
        <taxon>Sordariomycetes</taxon>
        <taxon>Hypocreomycetidae</taxon>
        <taxon>Hypocreales</taxon>
        <taxon>Nectriaceae</taxon>
        <taxon>Fusarium</taxon>
        <taxon>Fusarium tricinctum species complex</taxon>
    </lineage>
</organism>
<comment type="caution">
    <text evidence="1">The sequence shown here is derived from an EMBL/GenBank/DDBJ whole genome shotgun (WGS) entry which is preliminary data.</text>
</comment>
<accession>A0A090MFZ3</accession>
<name>A0A090MFZ3_9HYPO</name>
<proteinExistence type="predicted"/>
<sequence>MLAFLALDKLESVTSPHTPGSKGSNMELGDTDPRAARATLFIAQKGLSDQGRGYYLPKSVLQDVFSRMTARDSTILQSFITIRQEESKVAKERKVYMESLCPPDILQLANDSKQQLDGNWIRRFAKLTVGEEPGSSILGMISRCKDG</sequence>
<protein>
    <submittedName>
        <fullName evidence="1">WGS project CBMG000000000 data, contig CS5907-c002507</fullName>
    </submittedName>
</protein>
<gene>
    <name evidence="1" type="ORF">BN851_0114210</name>
</gene>
<reference evidence="1" key="1">
    <citation type="submission" date="2013-05" db="EMBL/GenBank/DDBJ databases">
        <title>Draft genome sequences of six wheat associated Fusarium spp. isolates.</title>
        <authorList>
            <person name="Moolhuijzen P.M."/>
            <person name="Manners J.M."/>
            <person name="Wilcox S."/>
            <person name="Bellgard M.I."/>
            <person name="Gardiner D.M."/>
        </authorList>
    </citation>
    <scope>NUCLEOTIDE SEQUENCE</scope>
    <source>
        <strain evidence="1">CS5907</strain>
    </source>
</reference>
<dbReference type="EMBL" id="CBMG010002495">
    <property type="protein sequence ID" value="CEG03812.1"/>
    <property type="molecule type" value="Genomic_DNA"/>
</dbReference>